<feature type="transmembrane region" description="Helical" evidence="5">
    <location>
        <begin position="6"/>
        <end position="28"/>
    </location>
</feature>
<dbReference type="GO" id="GO:0016020">
    <property type="term" value="C:membrane"/>
    <property type="evidence" value="ECO:0007669"/>
    <property type="project" value="UniProtKB-SubCell"/>
</dbReference>
<keyword evidence="3 5" id="KW-1133">Transmembrane helix</keyword>
<feature type="transmembrane region" description="Helical" evidence="5">
    <location>
        <begin position="160"/>
        <end position="186"/>
    </location>
</feature>
<accession>A0A644TFD0</accession>
<evidence type="ECO:0000313" key="6">
    <source>
        <dbReference type="EMBL" id="MPL65675.1"/>
    </source>
</evidence>
<name>A0A644TFD0_9ZZZZ</name>
<reference evidence="6" key="1">
    <citation type="submission" date="2019-08" db="EMBL/GenBank/DDBJ databases">
        <authorList>
            <person name="Kucharzyk K."/>
            <person name="Murdoch R.W."/>
            <person name="Higgins S."/>
            <person name="Loffler F."/>
        </authorList>
    </citation>
    <scope>NUCLEOTIDE SEQUENCE</scope>
</reference>
<dbReference type="PANTHER" id="PTHR30238">
    <property type="entry name" value="MEMBRANE BOUND PREDICTED REDOX MODULATOR"/>
    <property type="match status" value="1"/>
</dbReference>
<organism evidence="6">
    <name type="scientific">bioreactor metagenome</name>
    <dbReference type="NCBI Taxonomy" id="1076179"/>
    <lineage>
        <taxon>unclassified sequences</taxon>
        <taxon>metagenomes</taxon>
        <taxon>ecological metagenomes</taxon>
    </lineage>
</organism>
<dbReference type="InterPro" id="IPR005496">
    <property type="entry name" value="Integral_membrane_TerC"/>
</dbReference>
<evidence type="ECO:0008006" key="7">
    <source>
        <dbReference type="Google" id="ProtNLM"/>
    </source>
</evidence>
<dbReference type="PANTHER" id="PTHR30238:SF4">
    <property type="entry name" value="SLL1022 PROTEIN"/>
    <property type="match status" value="1"/>
</dbReference>
<dbReference type="EMBL" id="VSSQ01000029">
    <property type="protein sequence ID" value="MPL65675.1"/>
    <property type="molecule type" value="Genomic_DNA"/>
</dbReference>
<evidence type="ECO:0000256" key="1">
    <source>
        <dbReference type="ARBA" id="ARBA00004141"/>
    </source>
</evidence>
<dbReference type="Pfam" id="PF03741">
    <property type="entry name" value="TerC"/>
    <property type="match status" value="1"/>
</dbReference>
<feature type="transmembrane region" description="Helical" evidence="5">
    <location>
        <begin position="192"/>
        <end position="212"/>
    </location>
</feature>
<evidence type="ECO:0000256" key="4">
    <source>
        <dbReference type="ARBA" id="ARBA00023136"/>
    </source>
</evidence>
<feature type="transmembrane region" description="Helical" evidence="5">
    <location>
        <begin position="104"/>
        <end position="124"/>
    </location>
</feature>
<keyword evidence="2 5" id="KW-0812">Transmembrane</keyword>
<gene>
    <name evidence="6" type="ORF">SDC9_11339</name>
</gene>
<comment type="caution">
    <text evidence="6">The sequence shown here is derived from an EMBL/GenBank/DDBJ whole genome shotgun (WGS) entry which is preliminary data.</text>
</comment>
<keyword evidence="4 5" id="KW-0472">Membrane</keyword>
<dbReference type="AlphaFoldDB" id="A0A644TFD0"/>
<feature type="transmembrane region" description="Helical" evidence="5">
    <location>
        <begin position="130"/>
        <end position="148"/>
    </location>
</feature>
<comment type="subcellular location">
    <subcellularLocation>
        <location evidence="1">Membrane</location>
        <topology evidence="1">Multi-pass membrane protein</topology>
    </subcellularLocation>
</comment>
<dbReference type="NCBIfam" id="TIGR03717">
    <property type="entry name" value="R_switched_YjbE"/>
    <property type="match status" value="1"/>
</dbReference>
<feature type="transmembrane region" description="Helical" evidence="5">
    <location>
        <begin position="67"/>
        <end position="84"/>
    </location>
</feature>
<evidence type="ECO:0000256" key="2">
    <source>
        <dbReference type="ARBA" id="ARBA00022692"/>
    </source>
</evidence>
<evidence type="ECO:0000256" key="5">
    <source>
        <dbReference type="SAM" id="Phobius"/>
    </source>
</evidence>
<dbReference type="InterPro" id="IPR022301">
    <property type="entry name" value="Integral_membrane_YjbE"/>
</dbReference>
<protein>
    <recommendedName>
        <fullName evidence="7">Integral membrane protein TerC family protein</fullName>
    </recommendedName>
</protein>
<proteinExistence type="predicted"/>
<feature type="transmembrane region" description="Helical" evidence="5">
    <location>
        <begin position="40"/>
        <end position="61"/>
    </location>
</feature>
<sequence>MDYILAVLGIIVVNILLSGDNALVIALASRNLSAQQQKQAMLWGSAGAVVLRIVLTFGAVLLLQIPYLQLVGGIMLVWIAAKLVRGEKQRKGNVVATGSLTKAIKTIITADVIMSLDNVLAIAGVAKGDWGLLVLGLAISVPLIVWGSQAIGMLVKKWPIIIIIGAAFLGWTGGEMVIVDTAVLPFAGRLPWLHWILPGAFAVIAVGLGKMVRNHQSVN</sequence>
<evidence type="ECO:0000256" key="3">
    <source>
        <dbReference type="ARBA" id="ARBA00022989"/>
    </source>
</evidence>